<gene>
    <name evidence="1" type="ORF">QQX02_13110</name>
</gene>
<reference evidence="1" key="1">
    <citation type="submission" date="2023-06" db="EMBL/GenBank/DDBJ databases">
        <title>Egi l300058.</title>
        <authorList>
            <person name="Gao L."/>
            <person name="Fang B.-Z."/>
            <person name="Li W.-J."/>
        </authorList>
    </citation>
    <scope>NUCLEOTIDE SEQUENCE</scope>
    <source>
        <strain evidence="1">EGI L300058</strain>
    </source>
</reference>
<keyword evidence="2" id="KW-1185">Reference proteome</keyword>
<dbReference type="RefSeq" id="WP_301143800.1">
    <property type="nucleotide sequence ID" value="NZ_JAUHQA010000012.1"/>
</dbReference>
<dbReference type="EMBL" id="JAUHQA010000012">
    <property type="protein sequence ID" value="MDN4481863.1"/>
    <property type="molecule type" value="Genomic_DNA"/>
</dbReference>
<feature type="non-terminal residue" evidence="1">
    <location>
        <position position="1"/>
    </location>
</feature>
<proteinExistence type="predicted"/>
<dbReference type="InterPro" id="IPR011047">
    <property type="entry name" value="Quinoprotein_ADH-like_sf"/>
</dbReference>
<dbReference type="Proteomes" id="UP001172708">
    <property type="component" value="Unassembled WGS sequence"/>
</dbReference>
<accession>A0ABT8GK98</accession>
<dbReference type="SUPFAM" id="SSF50998">
    <property type="entry name" value="Quinoprotein alcohol dehydrogenase-like"/>
    <property type="match status" value="1"/>
</dbReference>
<evidence type="ECO:0000313" key="1">
    <source>
        <dbReference type="EMBL" id="MDN4481863.1"/>
    </source>
</evidence>
<comment type="caution">
    <text evidence="1">The sequence shown here is derived from an EMBL/GenBank/DDBJ whole genome shotgun (WGS) entry which is preliminary data.</text>
</comment>
<sequence>DGFPGAISFDFVDGYVLGIEPARRFAFTSDLAAAGSYSTLDRYEAEGSPDLLVGQAVTHREWWLMGERTIEPFTNTGAATGTFQRSQGTVIEVGLAATHAVAVMDNSVFWLGSDGIVYRANGYTPQRISTHAIEQAIARCNMAQAFAFTFEDKGHKVFYLTFPDGQTWGYDAATGEWHRRKSHNLDRWRINCLVKWRGKWIAGDYANGILYQLDWDTQDENGEPMERRRITGVTHDNQNAIVINGLELVVDTGLPP</sequence>
<feature type="non-terminal residue" evidence="1">
    <location>
        <position position="256"/>
    </location>
</feature>
<name>A0ABT8GK98_9MICO</name>
<evidence type="ECO:0000313" key="2">
    <source>
        <dbReference type="Proteomes" id="UP001172708"/>
    </source>
</evidence>
<organism evidence="1 2">
    <name type="scientific">Demequina muriae</name>
    <dbReference type="NCBI Taxonomy" id="3051664"/>
    <lineage>
        <taxon>Bacteria</taxon>
        <taxon>Bacillati</taxon>
        <taxon>Actinomycetota</taxon>
        <taxon>Actinomycetes</taxon>
        <taxon>Micrococcales</taxon>
        <taxon>Demequinaceae</taxon>
        <taxon>Demequina</taxon>
    </lineage>
</organism>
<protein>
    <submittedName>
        <fullName evidence="1">Uncharacterized protein</fullName>
    </submittedName>
</protein>